<dbReference type="SUPFAM" id="SSF50729">
    <property type="entry name" value="PH domain-like"/>
    <property type="match status" value="1"/>
</dbReference>
<feature type="region of interest" description="Disordered" evidence="11">
    <location>
        <begin position="74"/>
        <end position="95"/>
    </location>
</feature>
<organism evidence="14 15">
    <name type="scientific">Zonotrichia albicollis</name>
    <name type="common">White-throated sparrow</name>
    <name type="synonym">Fringilla albicollis</name>
    <dbReference type="NCBI Taxonomy" id="44394"/>
    <lineage>
        <taxon>Eukaryota</taxon>
        <taxon>Metazoa</taxon>
        <taxon>Chordata</taxon>
        <taxon>Craniata</taxon>
        <taxon>Vertebrata</taxon>
        <taxon>Euteleostomi</taxon>
        <taxon>Archelosauria</taxon>
        <taxon>Archosauria</taxon>
        <taxon>Dinosauria</taxon>
        <taxon>Saurischia</taxon>
        <taxon>Theropoda</taxon>
        <taxon>Coelurosauria</taxon>
        <taxon>Aves</taxon>
        <taxon>Neognathae</taxon>
        <taxon>Neoaves</taxon>
        <taxon>Telluraves</taxon>
        <taxon>Australaves</taxon>
        <taxon>Passeriformes</taxon>
        <taxon>Passerellidae</taxon>
        <taxon>Zonotrichia</taxon>
    </lineage>
</organism>
<gene>
    <name evidence="14" type="primary">RABGAP1L</name>
</gene>
<dbReference type="InterPro" id="IPR022164">
    <property type="entry name" value="Kinesin-like"/>
</dbReference>
<dbReference type="Pfam" id="PF12473">
    <property type="entry name" value="DUF3694"/>
    <property type="match status" value="1"/>
</dbReference>
<keyword evidence="7" id="KW-0653">Protein transport</keyword>
<dbReference type="PROSITE" id="PS50086">
    <property type="entry name" value="TBC_RABGAP"/>
    <property type="match status" value="1"/>
</dbReference>
<evidence type="ECO:0000256" key="5">
    <source>
        <dbReference type="ARBA" id="ARBA00022583"/>
    </source>
</evidence>
<evidence type="ECO:0000256" key="2">
    <source>
        <dbReference type="ARBA" id="ARBA00004555"/>
    </source>
</evidence>
<evidence type="ECO:0000259" key="13">
    <source>
        <dbReference type="PROSITE" id="PS50086"/>
    </source>
</evidence>
<dbReference type="InterPro" id="IPR000195">
    <property type="entry name" value="Rab-GAP-TBC_dom"/>
</dbReference>
<dbReference type="Gene3D" id="1.10.8.270">
    <property type="entry name" value="putative rabgap domain of human tbc1 domain family member 14 like domains"/>
    <property type="match status" value="1"/>
</dbReference>
<dbReference type="Proteomes" id="UP000694413">
    <property type="component" value="Unassembled WGS sequence"/>
</dbReference>
<dbReference type="GO" id="GO:0005794">
    <property type="term" value="C:Golgi apparatus"/>
    <property type="evidence" value="ECO:0007669"/>
    <property type="project" value="UniProtKB-SubCell"/>
</dbReference>
<dbReference type="AlphaFoldDB" id="A0A8D2MN11"/>
<keyword evidence="8" id="KW-0333">Golgi apparatus</keyword>
<comment type="function">
    <text evidence="9">GTP-hydrolysis activating protein (GAP) for small GTPase RAB22A, converting active RAB22A-GTP to the inactive form RAB22A-GDP. Plays a role in endocytosis and intracellular protein transport. Recruited by ANK2 to phosphatidylinositol 3-phosphate (PI3P)-positive early endosomes, where it inactivates RAB22A, and promotes polarized trafficking to the leading edge of the migrating cells. Part of the ANK2/RABGAP1L complex which is required for the polarized recycling of fibronectin receptor ITGA5 ITGB1 to the plasma membrane that enables continuous directional cell migration.</text>
</comment>
<dbReference type="InterPro" id="IPR050302">
    <property type="entry name" value="Rab_GAP_TBC_domain"/>
</dbReference>
<evidence type="ECO:0000256" key="6">
    <source>
        <dbReference type="ARBA" id="ARBA00022753"/>
    </source>
</evidence>
<dbReference type="Ensembl" id="ENSZALT00000014078.1">
    <property type="protein sequence ID" value="ENSZALP00000010160.1"/>
    <property type="gene ID" value="ENSZALG00000008297.1"/>
</dbReference>
<dbReference type="FunFam" id="1.10.10.750:FF:000004">
    <property type="entry name" value="Putative rab gtpase-activating protein 1"/>
    <property type="match status" value="1"/>
</dbReference>
<dbReference type="PROSITE" id="PS01179">
    <property type="entry name" value="PID"/>
    <property type="match status" value="1"/>
</dbReference>
<dbReference type="CDD" id="cd01211">
    <property type="entry name" value="PTB_Rab6GAP"/>
    <property type="match status" value="1"/>
</dbReference>
<dbReference type="Gene3D" id="1.10.472.80">
    <property type="entry name" value="Ypt/Rab-GAP domain of gyp1p, domain 3"/>
    <property type="match status" value="1"/>
</dbReference>
<feature type="region of interest" description="Disordered" evidence="11">
    <location>
        <begin position="465"/>
        <end position="501"/>
    </location>
</feature>
<dbReference type="GO" id="GO:0005096">
    <property type="term" value="F:GTPase activator activity"/>
    <property type="evidence" value="ECO:0007669"/>
    <property type="project" value="UniProtKB-KW"/>
</dbReference>
<reference evidence="14" key="1">
    <citation type="submission" date="2025-08" db="UniProtKB">
        <authorList>
            <consortium name="Ensembl"/>
        </authorList>
    </citation>
    <scope>IDENTIFICATION</scope>
</reference>
<dbReference type="FunFam" id="1.10.8.270:FF:000001">
    <property type="entry name" value="TBC1 domain family member 1"/>
    <property type="match status" value="1"/>
</dbReference>
<evidence type="ECO:0000256" key="7">
    <source>
        <dbReference type="ARBA" id="ARBA00022927"/>
    </source>
</evidence>
<dbReference type="InterPro" id="IPR035969">
    <property type="entry name" value="Rab-GAP_TBC_sf"/>
</dbReference>
<dbReference type="SMART" id="SM00164">
    <property type="entry name" value="TBC"/>
    <property type="match status" value="1"/>
</dbReference>
<accession>A0A8D2MN11</accession>
<evidence type="ECO:0000256" key="8">
    <source>
        <dbReference type="ARBA" id="ARBA00023034"/>
    </source>
</evidence>
<feature type="domain" description="Rab-GAP TBC" evidence="13">
    <location>
        <begin position="538"/>
        <end position="724"/>
    </location>
</feature>
<dbReference type="Gene3D" id="2.30.29.30">
    <property type="entry name" value="Pleckstrin-homology domain (PH domain)/Phosphotyrosine-binding domain (PTB)"/>
    <property type="match status" value="1"/>
</dbReference>
<evidence type="ECO:0000256" key="11">
    <source>
        <dbReference type="SAM" id="MobiDB-lite"/>
    </source>
</evidence>
<evidence type="ECO:0000256" key="10">
    <source>
        <dbReference type="ARBA" id="ARBA00069331"/>
    </source>
</evidence>
<keyword evidence="5" id="KW-0254">Endocytosis</keyword>
<dbReference type="FunFam" id="1.10.472.80:FF:000007">
    <property type="entry name" value="Rab GTPase-activating protein 1 isoform X1"/>
    <property type="match status" value="1"/>
</dbReference>
<keyword evidence="3" id="KW-0813">Transport</keyword>
<sequence>MEVKTSFSKASRIPEAVSTLINEEFVLVHQKSEDASGNDEKPRLKIFSNGDEELEKAMEEILRDSEKDQYVTALPEGFSDGSGQAAADGSAGQTAQPALQLVLDPSATEISAPRPSSPSEPLEEDSVLFNKLTYLGCTNVSAPRNEPEALHAMANMKSSSQTPLPVTLYVPNIPEGSVRIINQLSNSEIASFPIYKVLFCVRGQNGTSESDCFAFTESSCGTEEFQIHVFSCEIKEAVSRILYSFSTAFKRSSKQASDHVKDFVLPTPDSDVYTFSVSLEVKEDDGKGNFSPVPKDRDKLYFKLKQGIEKKVVITVQQLSNKELAIERCFGMLLSPGRNVKNSDMHLLDMESMGKSSDGKAYVITGMWNPNAPMFLVLNEETPKDKRVFMTVAVDMVVTEVVEPVRFLLETVVRVYPANERFWYFSRKAFTETFYMKLKQSEGKSHTSAGDAIYEVVSLQRESAREEELVTPTSGGGPMSSQEDEAEEESDNELSSGTGDVSKDCPEKILYSWGELLGRWHNNLVVRPNGLSTLVKSGVPEALRAEIWQLLAGCHDNQAMLDKYRLLITMDSAQESVIKRDIHRTYPAHDYFKDTEGDGQESLYKICKAYSVYDEDIGYCQGQSFLAAVLLLHMPEEQAFCVFVKIMYDYGLRDLYRNNFEDLHCKFFQLEKLMQEQLPDLHSHFSDLNLEAHMYASQWFLTLFTAKFPLCMVFHIIDLLLCEGMNIIFHVALALLKTSKEDLLQADFEGALKFFRVQLPKRYRAEENARRLMEQACNIKVPTKKLKKYEREYQTMRESQLQQEDPMDRYKFICL</sequence>
<proteinExistence type="predicted"/>
<dbReference type="InterPro" id="IPR011993">
    <property type="entry name" value="PH-like_dom_sf"/>
</dbReference>
<protein>
    <recommendedName>
        <fullName evidence="10">Rab GTPase-activating protein 1-like</fullName>
    </recommendedName>
</protein>
<name>A0A8D2MN11_ZONAL</name>
<evidence type="ECO:0000256" key="3">
    <source>
        <dbReference type="ARBA" id="ARBA00022448"/>
    </source>
</evidence>
<evidence type="ECO:0000313" key="15">
    <source>
        <dbReference type="Proteomes" id="UP000694413"/>
    </source>
</evidence>
<evidence type="ECO:0000256" key="9">
    <source>
        <dbReference type="ARBA" id="ARBA00059592"/>
    </source>
</evidence>
<keyword evidence="15" id="KW-1185">Reference proteome</keyword>
<dbReference type="PANTHER" id="PTHR47219">
    <property type="entry name" value="RAB GTPASE-ACTIVATING PROTEIN 1-LIKE"/>
    <property type="match status" value="1"/>
</dbReference>
<feature type="domain" description="PID" evidence="12">
    <location>
        <begin position="134"/>
        <end position="249"/>
    </location>
</feature>
<keyword evidence="4" id="KW-0343">GTPase activation</keyword>
<dbReference type="Pfam" id="PF00566">
    <property type="entry name" value="RabGAP-TBC"/>
    <property type="match status" value="1"/>
</dbReference>
<dbReference type="FunFam" id="2.30.29.30:FF:000202">
    <property type="entry name" value="rab GTPase-activating protein 1-like isoform X1"/>
    <property type="match status" value="1"/>
</dbReference>
<feature type="compositionally biased region" description="Low complexity" evidence="11">
    <location>
        <begin position="77"/>
        <end position="95"/>
    </location>
</feature>
<comment type="subcellular location">
    <subcellularLocation>
        <location evidence="1">Early endosome</location>
    </subcellularLocation>
    <subcellularLocation>
        <location evidence="2">Golgi apparatus</location>
    </subcellularLocation>
</comment>
<reference evidence="14" key="2">
    <citation type="submission" date="2025-09" db="UniProtKB">
        <authorList>
            <consortium name="Ensembl"/>
        </authorList>
    </citation>
    <scope>IDENTIFICATION</scope>
</reference>
<dbReference type="GO" id="GO:0031267">
    <property type="term" value="F:small GTPase binding"/>
    <property type="evidence" value="ECO:0007669"/>
    <property type="project" value="UniProtKB-ARBA"/>
</dbReference>
<dbReference type="Gene3D" id="1.10.10.750">
    <property type="entry name" value="Ypt/Rab-GAP domain of gyp1p, domain 1"/>
    <property type="match status" value="1"/>
</dbReference>
<dbReference type="GO" id="GO:0015031">
    <property type="term" value="P:protein transport"/>
    <property type="evidence" value="ECO:0007669"/>
    <property type="project" value="UniProtKB-KW"/>
</dbReference>
<dbReference type="GO" id="GO:0005769">
    <property type="term" value="C:early endosome"/>
    <property type="evidence" value="ECO:0007669"/>
    <property type="project" value="UniProtKB-SubCell"/>
</dbReference>
<dbReference type="PANTHER" id="PTHR47219:SF7">
    <property type="entry name" value="RAB GTPASE-ACTIVATING PROTEIN 1-LIKE"/>
    <property type="match status" value="1"/>
</dbReference>
<dbReference type="GO" id="GO:0006897">
    <property type="term" value="P:endocytosis"/>
    <property type="evidence" value="ECO:0007669"/>
    <property type="project" value="UniProtKB-KW"/>
</dbReference>
<evidence type="ECO:0000256" key="4">
    <source>
        <dbReference type="ARBA" id="ARBA00022468"/>
    </source>
</evidence>
<dbReference type="SMART" id="SM00462">
    <property type="entry name" value="PTB"/>
    <property type="match status" value="1"/>
</dbReference>
<keyword evidence="6" id="KW-0967">Endosome</keyword>
<dbReference type="InterPro" id="IPR006020">
    <property type="entry name" value="PTB/PI_dom"/>
</dbReference>
<evidence type="ECO:0000313" key="14">
    <source>
        <dbReference type="Ensembl" id="ENSZALP00000010160.1"/>
    </source>
</evidence>
<evidence type="ECO:0000259" key="12">
    <source>
        <dbReference type="PROSITE" id="PS01179"/>
    </source>
</evidence>
<dbReference type="SUPFAM" id="SSF47923">
    <property type="entry name" value="Ypt/Rab-GAP domain of gyp1p"/>
    <property type="match status" value="2"/>
</dbReference>
<evidence type="ECO:0000256" key="1">
    <source>
        <dbReference type="ARBA" id="ARBA00004412"/>
    </source>
</evidence>
<feature type="compositionally biased region" description="Acidic residues" evidence="11">
    <location>
        <begin position="482"/>
        <end position="492"/>
    </location>
</feature>